<dbReference type="GO" id="GO:0005634">
    <property type="term" value="C:nucleus"/>
    <property type="evidence" value="ECO:0007669"/>
    <property type="project" value="UniProtKB-SubCell"/>
</dbReference>
<name>A0AAV5IBS6_9ROSI</name>
<keyword evidence="6" id="KW-0804">Transcription</keyword>
<dbReference type="PANTHER" id="PTHR31190">
    <property type="entry name" value="DNA-BINDING DOMAIN"/>
    <property type="match status" value="1"/>
</dbReference>
<dbReference type="SUPFAM" id="SSF54171">
    <property type="entry name" value="DNA-binding domain"/>
    <property type="match status" value="1"/>
</dbReference>
<feature type="compositionally biased region" description="Basic and acidic residues" evidence="9">
    <location>
        <begin position="90"/>
        <end position="99"/>
    </location>
</feature>
<keyword evidence="7" id="KW-0539">Nucleus</keyword>
<feature type="region of interest" description="Disordered" evidence="9">
    <location>
        <begin position="90"/>
        <end position="109"/>
    </location>
</feature>
<evidence type="ECO:0000256" key="4">
    <source>
        <dbReference type="ARBA" id="ARBA00023125"/>
    </source>
</evidence>
<dbReference type="GO" id="GO:0000976">
    <property type="term" value="F:transcription cis-regulatory region binding"/>
    <property type="evidence" value="ECO:0007669"/>
    <property type="project" value="UniProtKB-ARBA"/>
</dbReference>
<feature type="compositionally biased region" description="Basic and acidic residues" evidence="9">
    <location>
        <begin position="121"/>
        <end position="136"/>
    </location>
</feature>
<keyword evidence="12" id="KW-1185">Reference proteome</keyword>
<keyword evidence="3" id="KW-0805">Transcription regulation</keyword>
<evidence type="ECO:0000256" key="2">
    <source>
        <dbReference type="ARBA" id="ARBA00022745"/>
    </source>
</evidence>
<keyword evidence="2" id="KW-0936">Ethylene signaling pathway</keyword>
<dbReference type="InterPro" id="IPR044808">
    <property type="entry name" value="ERF_plant"/>
</dbReference>
<proteinExistence type="inferred from homology"/>
<evidence type="ECO:0000313" key="12">
    <source>
        <dbReference type="Proteomes" id="UP001054252"/>
    </source>
</evidence>
<dbReference type="GO" id="GO:0006950">
    <property type="term" value="P:response to stress"/>
    <property type="evidence" value="ECO:0007669"/>
    <property type="project" value="UniProtKB-ARBA"/>
</dbReference>
<evidence type="ECO:0000256" key="6">
    <source>
        <dbReference type="ARBA" id="ARBA00023163"/>
    </source>
</evidence>
<dbReference type="GO" id="GO:0009873">
    <property type="term" value="P:ethylene-activated signaling pathway"/>
    <property type="evidence" value="ECO:0007669"/>
    <property type="project" value="UniProtKB-KW"/>
</dbReference>
<evidence type="ECO:0000256" key="1">
    <source>
        <dbReference type="ARBA" id="ARBA00004123"/>
    </source>
</evidence>
<comment type="subcellular location">
    <subcellularLocation>
        <location evidence="1">Nucleus</location>
    </subcellularLocation>
</comment>
<dbReference type="SMART" id="SM00380">
    <property type="entry name" value="AP2"/>
    <property type="match status" value="1"/>
</dbReference>
<organism evidence="11 12">
    <name type="scientific">Rubroshorea leprosula</name>
    <dbReference type="NCBI Taxonomy" id="152421"/>
    <lineage>
        <taxon>Eukaryota</taxon>
        <taxon>Viridiplantae</taxon>
        <taxon>Streptophyta</taxon>
        <taxon>Embryophyta</taxon>
        <taxon>Tracheophyta</taxon>
        <taxon>Spermatophyta</taxon>
        <taxon>Magnoliopsida</taxon>
        <taxon>eudicotyledons</taxon>
        <taxon>Gunneridae</taxon>
        <taxon>Pentapetalae</taxon>
        <taxon>rosids</taxon>
        <taxon>malvids</taxon>
        <taxon>Malvales</taxon>
        <taxon>Dipterocarpaceae</taxon>
        <taxon>Rubroshorea</taxon>
    </lineage>
</organism>
<dbReference type="PRINTS" id="PR00367">
    <property type="entry name" value="ETHRSPELEMNT"/>
</dbReference>
<dbReference type="InterPro" id="IPR001471">
    <property type="entry name" value="AP2/ERF_dom"/>
</dbReference>
<protein>
    <recommendedName>
        <fullName evidence="10">AP2/ERF domain-containing protein</fullName>
    </recommendedName>
</protein>
<dbReference type="CDD" id="cd00018">
    <property type="entry name" value="AP2"/>
    <property type="match status" value="1"/>
</dbReference>
<evidence type="ECO:0000256" key="7">
    <source>
        <dbReference type="ARBA" id="ARBA00023242"/>
    </source>
</evidence>
<dbReference type="InterPro" id="IPR036955">
    <property type="entry name" value="AP2/ERF_dom_sf"/>
</dbReference>
<evidence type="ECO:0000256" key="3">
    <source>
        <dbReference type="ARBA" id="ARBA00023015"/>
    </source>
</evidence>
<evidence type="ECO:0000259" key="10">
    <source>
        <dbReference type="PROSITE" id="PS51032"/>
    </source>
</evidence>
<dbReference type="Proteomes" id="UP001054252">
    <property type="component" value="Unassembled WGS sequence"/>
</dbReference>
<evidence type="ECO:0000313" key="11">
    <source>
        <dbReference type="EMBL" id="GKU95611.1"/>
    </source>
</evidence>
<accession>A0AAV5IBS6</accession>
<dbReference type="GO" id="GO:0003700">
    <property type="term" value="F:DNA-binding transcription factor activity"/>
    <property type="evidence" value="ECO:0007669"/>
    <property type="project" value="InterPro"/>
</dbReference>
<reference evidence="11 12" key="1">
    <citation type="journal article" date="2021" name="Commun. Biol.">
        <title>The genome of Shorea leprosula (Dipterocarpaceae) highlights the ecological relevance of drought in aseasonal tropical rainforests.</title>
        <authorList>
            <person name="Ng K.K.S."/>
            <person name="Kobayashi M.J."/>
            <person name="Fawcett J.A."/>
            <person name="Hatakeyama M."/>
            <person name="Paape T."/>
            <person name="Ng C.H."/>
            <person name="Ang C.C."/>
            <person name="Tnah L.H."/>
            <person name="Lee C.T."/>
            <person name="Nishiyama T."/>
            <person name="Sese J."/>
            <person name="O'Brien M.J."/>
            <person name="Copetti D."/>
            <person name="Mohd Noor M.I."/>
            <person name="Ong R.C."/>
            <person name="Putra M."/>
            <person name="Sireger I.Z."/>
            <person name="Indrioko S."/>
            <person name="Kosugi Y."/>
            <person name="Izuno A."/>
            <person name="Isagi Y."/>
            <person name="Lee S.L."/>
            <person name="Shimizu K.K."/>
        </authorList>
    </citation>
    <scope>NUCLEOTIDE SEQUENCE [LARGE SCALE GENOMIC DNA]</scope>
    <source>
        <strain evidence="11">214</strain>
    </source>
</reference>
<feature type="region of interest" description="Disordered" evidence="9">
    <location>
        <begin position="241"/>
        <end position="266"/>
    </location>
</feature>
<feature type="region of interest" description="Disordered" evidence="9">
    <location>
        <begin position="121"/>
        <end position="140"/>
    </location>
</feature>
<dbReference type="AlphaFoldDB" id="A0AAV5IBS6"/>
<gene>
    <name evidence="11" type="ORF">SLEP1_g8946</name>
</gene>
<dbReference type="InterPro" id="IPR016177">
    <property type="entry name" value="DNA-bd_dom_sf"/>
</dbReference>
<evidence type="ECO:0000256" key="8">
    <source>
        <dbReference type="ARBA" id="ARBA00024343"/>
    </source>
</evidence>
<sequence>MAMPNQASNTLELIKFHLLGEFSPIGSFSGPIFEEPSLQSQTSSSDSSIKVSDFGGLETTDFFQFTPNLSPSKGNVSDFFEFESKPRVLDLTTPRDHSSSSESNSNALEFDVKPQVIDFTTEKPEVPRKLSPENRKPSLKISLPKKSEWIQFGNPNPQPQQALPKARKPKAEESRHYRGVRQRPWGKFAAEIRDPNRKGSRIWLGTYNTPIEAAKAYDRAAFKLRGSKAILNFPLEAGRYKEGAGAGEKKRSRDDNGEREEREVKAVKIEKEDVTKRPDDAVLTPSSWMAVWDWADGDVKGSIFNVPQLSPLSPHPALGFPRITVK</sequence>
<comment type="similarity">
    <text evidence="8">Belongs to the AP2/ERF transcription factor family. ERF subfamily.</text>
</comment>
<dbReference type="PANTHER" id="PTHR31190:SF499">
    <property type="entry name" value="ETHYLENE-RESPONSIVE TRANSCRIPTION FACTOR ERF105"/>
    <property type="match status" value="1"/>
</dbReference>
<comment type="caution">
    <text evidence="11">The sequence shown here is derived from an EMBL/GenBank/DDBJ whole genome shotgun (WGS) entry which is preliminary data.</text>
</comment>
<keyword evidence="5" id="KW-0010">Activator</keyword>
<dbReference type="Gene3D" id="3.30.730.10">
    <property type="entry name" value="AP2/ERF domain"/>
    <property type="match status" value="1"/>
</dbReference>
<evidence type="ECO:0000256" key="9">
    <source>
        <dbReference type="SAM" id="MobiDB-lite"/>
    </source>
</evidence>
<dbReference type="PROSITE" id="PS51032">
    <property type="entry name" value="AP2_ERF"/>
    <property type="match status" value="1"/>
</dbReference>
<keyword evidence="4" id="KW-0238">DNA-binding</keyword>
<dbReference type="Pfam" id="PF00847">
    <property type="entry name" value="AP2"/>
    <property type="match status" value="1"/>
</dbReference>
<evidence type="ECO:0000256" key="5">
    <source>
        <dbReference type="ARBA" id="ARBA00023159"/>
    </source>
</evidence>
<dbReference type="EMBL" id="BPVZ01000009">
    <property type="protein sequence ID" value="GKU95611.1"/>
    <property type="molecule type" value="Genomic_DNA"/>
</dbReference>
<feature type="region of interest" description="Disordered" evidence="9">
    <location>
        <begin position="147"/>
        <end position="182"/>
    </location>
</feature>
<dbReference type="FunFam" id="3.30.730.10:FF:000001">
    <property type="entry name" value="Ethylene-responsive transcription factor 2"/>
    <property type="match status" value="1"/>
</dbReference>
<feature type="domain" description="AP2/ERF" evidence="10">
    <location>
        <begin position="176"/>
        <end position="234"/>
    </location>
</feature>